<dbReference type="SUPFAM" id="SSF46894">
    <property type="entry name" value="C-terminal effector domain of the bipartite response regulators"/>
    <property type="match status" value="1"/>
</dbReference>
<dbReference type="SMART" id="SM00862">
    <property type="entry name" value="Trans_reg_C"/>
    <property type="match status" value="1"/>
</dbReference>
<feature type="domain" description="OmpR/PhoB-type" evidence="4">
    <location>
        <begin position="3"/>
        <end position="101"/>
    </location>
</feature>
<proteinExistence type="predicted"/>
<organism evidence="5 6">
    <name type="scientific">Tahibacter soli</name>
    <dbReference type="NCBI Taxonomy" id="2983605"/>
    <lineage>
        <taxon>Bacteria</taxon>
        <taxon>Pseudomonadati</taxon>
        <taxon>Pseudomonadota</taxon>
        <taxon>Gammaproteobacteria</taxon>
        <taxon>Lysobacterales</taxon>
        <taxon>Rhodanobacteraceae</taxon>
        <taxon>Tahibacter</taxon>
    </lineage>
</organism>
<dbReference type="PROSITE" id="PS51755">
    <property type="entry name" value="OMPR_PHOB"/>
    <property type="match status" value="1"/>
</dbReference>
<dbReference type="GO" id="GO:0000160">
    <property type="term" value="P:phosphorelay signal transduction system"/>
    <property type="evidence" value="ECO:0007669"/>
    <property type="project" value="InterPro"/>
</dbReference>
<dbReference type="RefSeq" id="WP_263545470.1">
    <property type="nucleotide sequence ID" value="NZ_JAOVZO020000017.1"/>
</dbReference>
<evidence type="ECO:0000256" key="2">
    <source>
        <dbReference type="PROSITE-ProRule" id="PRU01091"/>
    </source>
</evidence>
<dbReference type="Proteomes" id="UP001139971">
    <property type="component" value="Unassembled WGS sequence"/>
</dbReference>
<dbReference type="InterPro" id="IPR036388">
    <property type="entry name" value="WH-like_DNA-bd_sf"/>
</dbReference>
<name>A0A9X4BGT8_9GAMM</name>
<dbReference type="Pfam" id="PF00486">
    <property type="entry name" value="Trans_reg_C"/>
    <property type="match status" value="1"/>
</dbReference>
<comment type="caution">
    <text evidence="5">The sequence shown here is derived from an EMBL/GenBank/DDBJ whole genome shotgun (WGS) entry which is preliminary data.</text>
</comment>
<evidence type="ECO:0000256" key="1">
    <source>
        <dbReference type="ARBA" id="ARBA00023125"/>
    </source>
</evidence>
<dbReference type="GO" id="GO:0003677">
    <property type="term" value="F:DNA binding"/>
    <property type="evidence" value="ECO:0007669"/>
    <property type="project" value="UniProtKB-UniRule"/>
</dbReference>
<dbReference type="Gene3D" id="1.10.10.10">
    <property type="entry name" value="Winged helix-like DNA-binding domain superfamily/Winged helix DNA-binding domain"/>
    <property type="match status" value="1"/>
</dbReference>
<reference evidence="5" key="1">
    <citation type="submission" date="2023-02" db="EMBL/GenBank/DDBJ databases">
        <title>Tahibacter soli sp. nov. isolated from soil.</title>
        <authorList>
            <person name="Baek J.H."/>
            <person name="Lee J.K."/>
            <person name="Choi D.G."/>
            <person name="Jeon C.O."/>
        </authorList>
    </citation>
    <scope>NUCLEOTIDE SEQUENCE</scope>
    <source>
        <strain evidence="5">BL</strain>
    </source>
</reference>
<feature type="region of interest" description="Disordered" evidence="3">
    <location>
        <begin position="108"/>
        <end position="136"/>
    </location>
</feature>
<dbReference type="InterPro" id="IPR001867">
    <property type="entry name" value="OmpR/PhoB-type_DNA-bd"/>
</dbReference>
<dbReference type="InterPro" id="IPR011990">
    <property type="entry name" value="TPR-like_helical_dom_sf"/>
</dbReference>
<dbReference type="Gene3D" id="1.25.40.10">
    <property type="entry name" value="Tetratricopeptide repeat domain"/>
    <property type="match status" value="1"/>
</dbReference>
<evidence type="ECO:0000259" key="4">
    <source>
        <dbReference type="PROSITE" id="PS51755"/>
    </source>
</evidence>
<evidence type="ECO:0000313" key="6">
    <source>
        <dbReference type="Proteomes" id="UP001139971"/>
    </source>
</evidence>
<keyword evidence="1 2" id="KW-0238">DNA-binding</keyword>
<feature type="DNA-binding region" description="OmpR/PhoB-type" evidence="2">
    <location>
        <begin position="3"/>
        <end position="101"/>
    </location>
</feature>
<keyword evidence="6" id="KW-1185">Reference proteome</keyword>
<dbReference type="AlphaFoldDB" id="A0A9X4BGT8"/>
<dbReference type="SUPFAM" id="SSF48452">
    <property type="entry name" value="TPR-like"/>
    <property type="match status" value="2"/>
</dbReference>
<feature type="region of interest" description="Disordered" evidence="3">
    <location>
        <begin position="764"/>
        <end position="784"/>
    </location>
</feature>
<accession>A0A9X4BGT8</accession>
<evidence type="ECO:0000313" key="5">
    <source>
        <dbReference type="EMBL" id="MDC8013260.1"/>
    </source>
</evidence>
<gene>
    <name evidence="5" type="ORF">OD750_011990</name>
</gene>
<dbReference type="GO" id="GO:0006355">
    <property type="term" value="P:regulation of DNA-templated transcription"/>
    <property type="evidence" value="ECO:0007669"/>
    <property type="project" value="InterPro"/>
</dbReference>
<protein>
    <submittedName>
        <fullName evidence="5">Winged helix-turn-helix domain-containing protein</fullName>
    </submittedName>
</protein>
<dbReference type="CDD" id="cd00383">
    <property type="entry name" value="trans_reg_C"/>
    <property type="match status" value="1"/>
</dbReference>
<dbReference type="EMBL" id="JAOVZO020000017">
    <property type="protein sequence ID" value="MDC8013260.1"/>
    <property type="molecule type" value="Genomic_DNA"/>
</dbReference>
<evidence type="ECO:0000256" key="3">
    <source>
        <dbReference type="SAM" id="MobiDB-lite"/>
    </source>
</evidence>
<dbReference type="InterPro" id="IPR016032">
    <property type="entry name" value="Sig_transdc_resp-reg_C-effctor"/>
</dbReference>
<sequence length="784" mass="84008">MSSPVYRFGACRLDPTKRELARDDAIVDVPPRVFACLLYLVEQRERAVDRAELIRAVWRRDNVSDTQLFQLVLRARRAVGDDADNPHAIRTIVGFGYRWIAPTTVETPEAEPGIEPVRTEPALTEPTPPPQPPRRRPLAWGIAAALVLALLAFAWLRTPPAEQAPPAAVAETARIAVVPLNIEANAQSDAAWVRYGGMDLVADRLRRSGLVVQTSEATLGAVMAAGEAAPGDALRRAGTIGLVVGGDVARRDGAWHVTLRAERPGANALRGDAADADLMRALRAAGDALLTALGRGAPTDAIDAPVAQLLSQARAAMLADDAKAAKAAIEAAAPGLRDDPEVRLMRAQIDARLGRFADAQNAITALLADANASDAYLRMRALIVRGAAYIPLGDADRARADFDAALAVPGAERYAHARGDAYAGRGATGTMRNDFSAAANDLGQARVLLDQSGDALGVARVDLEWALLDHARGAAEPAATRFAQAARQFEALAAKRPLKSALIGLEDVQYDQLQTAAAMATSDRAWATLAAGGDPLLRRVMSIQRVKILIATGRLREVHDVLAAIESGNLDYLAESHDDTRLRLARTELAWREGRPDDAAREAQLLPNGRWPDGSEDVLAAKASLWRQRVLPDSALPAAALPPATHDAPGVRHAAPYRALAEAERLVRVDRVADAERQYQEALRLADETGGPLVLTTIAASYVPVLIGDGRTRDAATLAARIAVWASDDYEAALIQLRVAHALGERTAWQSALDNVRRLAGERRVPAELEKTPPERAAPEQVRH</sequence>